<organism evidence="1 4">
    <name type="scientific">Flavobacterium pectinovorum</name>
    <dbReference type="NCBI Taxonomy" id="29533"/>
    <lineage>
        <taxon>Bacteria</taxon>
        <taxon>Pseudomonadati</taxon>
        <taxon>Bacteroidota</taxon>
        <taxon>Flavobacteriia</taxon>
        <taxon>Flavobacteriales</taxon>
        <taxon>Flavobacteriaceae</taxon>
        <taxon>Flavobacterium</taxon>
    </lineage>
</organism>
<sequence>MKNLKNVPEIIVKSKCIGHPINFKWTKKKIDAILDPLEGNEELEIALTQINHKAAIGLTAALLEWVNWRFTGYTKAANDIDRRIDALWASIVNPEYSSPLDFDTDLNIPATNSVNGPIWVALMNVKMVDVRYRKGSYYLQNELVGLVLLARHISPKKKVFDKWFSSRIIELARLFPCQYSDENLDETDEAIYDSSNEPVICREFFFDPKFKYSPEAATQSLNEFIDHLDQKRNSFLQIQEMAY</sequence>
<keyword evidence="3" id="KW-1185">Reference proteome</keyword>
<name>A0AB36P4F2_9FLAO</name>
<proteinExistence type="predicted"/>
<evidence type="ECO:0000313" key="4">
    <source>
        <dbReference type="Proteomes" id="UP000198431"/>
    </source>
</evidence>
<evidence type="ECO:0000313" key="2">
    <source>
        <dbReference type="EMBL" id="SHM95306.1"/>
    </source>
</evidence>
<accession>A0AB36P4F2</accession>
<comment type="caution">
    <text evidence="1">The sequence shown here is derived from an EMBL/GenBank/DDBJ whole genome shotgun (WGS) entry which is preliminary data.</text>
</comment>
<dbReference type="EMBL" id="FRBX01000005">
    <property type="protein sequence ID" value="SHM95306.1"/>
    <property type="molecule type" value="Genomic_DNA"/>
</dbReference>
<reference evidence="1 4" key="1">
    <citation type="submission" date="2016-11" db="EMBL/GenBank/DDBJ databases">
        <title>Whole genomes of Flavobacteriaceae.</title>
        <authorList>
            <person name="Stine C."/>
            <person name="Li C."/>
            <person name="Tadesse D."/>
        </authorList>
    </citation>
    <scope>NUCLEOTIDE SEQUENCE [LARGE SCALE GENOMIC DNA]</scope>
    <source>
        <strain evidence="1 4">ATCC 19366</strain>
    </source>
</reference>
<evidence type="ECO:0000313" key="1">
    <source>
        <dbReference type="EMBL" id="OXB06112.1"/>
    </source>
</evidence>
<protein>
    <submittedName>
        <fullName evidence="1">Uncharacterized protein</fullName>
    </submittedName>
</protein>
<gene>
    <name evidence="1" type="ORF">B0A72_08930</name>
    <name evidence="2" type="ORF">SAMN05444387_3562</name>
</gene>
<reference evidence="2 3" key="2">
    <citation type="submission" date="2016-11" db="EMBL/GenBank/DDBJ databases">
        <authorList>
            <person name="Varghese N."/>
            <person name="Submissions S."/>
        </authorList>
    </citation>
    <scope>NUCLEOTIDE SEQUENCE [LARGE SCALE GENOMIC DNA]</scope>
    <source>
        <strain evidence="2 3">DSM 6368</strain>
    </source>
</reference>
<evidence type="ECO:0000313" key="3">
    <source>
        <dbReference type="Proteomes" id="UP000184216"/>
    </source>
</evidence>
<dbReference type="AlphaFoldDB" id="A0AB36P4F2"/>
<dbReference type="EMBL" id="MUHB01000007">
    <property type="protein sequence ID" value="OXB06112.1"/>
    <property type="molecule type" value="Genomic_DNA"/>
</dbReference>
<dbReference type="RefSeq" id="WP_073396997.1">
    <property type="nucleotide sequence ID" value="NZ_FRBX01000005.1"/>
</dbReference>
<dbReference type="Proteomes" id="UP000198431">
    <property type="component" value="Unassembled WGS sequence"/>
</dbReference>
<dbReference type="Proteomes" id="UP000184216">
    <property type="component" value="Unassembled WGS sequence"/>
</dbReference>